<accession>A0ABS3KYN2</accession>
<protein>
    <submittedName>
        <fullName evidence="4">Choice-of-anchor A family protein</fullName>
    </submittedName>
</protein>
<evidence type="ECO:0000313" key="5">
    <source>
        <dbReference type="Proteomes" id="UP001518989"/>
    </source>
</evidence>
<dbReference type="Pfam" id="PF20597">
    <property type="entry name" value="pAdhesive_15"/>
    <property type="match status" value="1"/>
</dbReference>
<keyword evidence="1" id="KW-0732">Signal</keyword>
<dbReference type="InterPro" id="IPR013424">
    <property type="entry name" value="Ice-binding_C"/>
</dbReference>
<dbReference type="NCBIfam" id="TIGR04215">
    <property type="entry name" value="choice_anch_A"/>
    <property type="match status" value="1"/>
</dbReference>
<feature type="domain" description="Ice-binding protein C-terminal" evidence="2">
    <location>
        <begin position="283"/>
        <end position="306"/>
    </location>
</feature>
<name>A0ABS3KYN2_9PROT</name>
<organism evidence="4 5">
    <name type="scientific">Roseomonas haemaphysalidis</name>
    <dbReference type="NCBI Taxonomy" id="2768162"/>
    <lineage>
        <taxon>Bacteria</taxon>
        <taxon>Pseudomonadati</taxon>
        <taxon>Pseudomonadota</taxon>
        <taxon>Alphaproteobacteria</taxon>
        <taxon>Acetobacterales</taxon>
        <taxon>Roseomonadaceae</taxon>
        <taxon>Roseomonas</taxon>
    </lineage>
</organism>
<comment type="caution">
    <text evidence="4">The sequence shown here is derived from an EMBL/GenBank/DDBJ whole genome shotgun (WGS) entry which is preliminary data.</text>
</comment>
<gene>
    <name evidence="4" type="ORF">IAI61_20605</name>
</gene>
<evidence type="ECO:0000256" key="1">
    <source>
        <dbReference type="SAM" id="SignalP"/>
    </source>
</evidence>
<feature type="signal peptide" evidence="1">
    <location>
        <begin position="1"/>
        <end position="23"/>
    </location>
</feature>
<sequence length="311" mass="31303">MARFWTVSLLAAAMMLAGAPGQAAPLTAAEILGGFNAVVLGDFSSRHDVEGRLMVGGNLAGGATFFNQPRGGAMPGFGAVNVAGNVAAGTYNVDNGGSVVVGGTSEGRFNLNGGGTLRTGDAGMSAADFLAPLGALAGQLAALQANSAVTAGDLNNVAFNAVPDAAGRAVFQLSASTLETFRNMVVNLNGADTVVINVTGSSFRGGGNFNAGADVNRHVIWNFFEATSLDFGFWHGSVLALNAAVTNSTPIEGTLVAASFNGNGELHDYGFAGRLPPVDPPVPVPEPASLSLMAVGLAGLAAARRRRRVAA</sequence>
<proteinExistence type="predicted"/>
<dbReference type="EMBL" id="JACTNG010000015">
    <property type="protein sequence ID" value="MBO1081441.1"/>
    <property type="molecule type" value="Genomic_DNA"/>
</dbReference>
<dbReference type="NCBIfam" id="TIGR02595">
    <property type="entry name" value="PEP_CTERM"/>
    <property type="match status" value="1"/>
</dbReference>
<dbReference type="InterPro" id="IPR026588">
    <property type="entry name" value="Choice_anch_A"/>
</dbReference>
<keyword evidence="5" id="KW-1185">Reference proteome</keyword>
<dbReference type="Proteomes" id="UP001518989">
    <property type="component" value="Unassembled WGS sequence"/>
</dbReference>
<evidence type="ECO:0000259" key="2">
    <source>
        <dbReference type="Pfam" id="PF07589"/>
    </source>
</evidence>
<feature type="chain" id="PRO_5046583580" evidence="1">
    <location>
        <begin position="24"/>
        <end position="311"/>
    </location>
</feature>
<evidence type="ECO:0000313" key="4">
    <source>
        <dbReference type="EMBL" id="MBO1081441.1"/>
    </source>
</evidence>
<evidence type="ECO:0000259" key="3">
    <source>
        <dbReference type="Pfam" id="PF20597"/>
    </source>
</evidence>
<reference evidence="4 5" key="1">
    <citation type="submission" date="2020-09" db="EMBL/GenBank/DDBJ databases">
        <title>Roseomonas.</title>
        <authorList>
            <person name="Zhu W."/>
        </authorList>
    </citation>
    <scope>NUCLEOTIDE SEQUENCE [LARGE SCALE GENOMIC DNA]</scope>
    <source>
        <strain evidence="4 5">573</strain>
    </source>
</reference>
<dbReference type="Pfam" id="PF07589">
    <property type="entry name" value="PEP-CTERM"/>
    <property type="match status" value="1"/>
</dbReference>
<feature type="domain" description="Choice-of-anchor A" evidence="3">
    <location>
        <begin position="30"/>
        <end position="267"/>
    </location>
</feature>
<dbReference type="RefSeq" id="WP_237181021.1">
    <property type="nucleotide sequence ID" value="NZ_CP061177.1"/>
</dbReference>